<keyword evidence="14" id="KW-1185">Reference proteome</keyword>
<comment type="similarity">
    <text evidence="2">Belongs to the membrane fusion protein (MFP) (TC 8.A.1) family.</text>
</comment>
<dbReference type="InterPro" id="IPR058626">
    <property type="entry name" value="MdtA-like_b-barrel"/>
</dbReference>
<dbReference type="EMBL" id="CP058708">
    <property type="protein sequence ID" value="QLH52543.1"/>
    <property type="molecule type" value="Genomic_DNA"/>
</dbReference>
<accession>A0A080M190</accession>
<dbReference type="Pfam" id="PF25876">
    <property type="entry name" value="HH_MFP_RND"/>
    <property type="match status" value="1"/>
</dbReference>
<dbReference type="Proteomes" id="UP000021315">
    <property type="component" value="Unassembled WGS sequence"/>
</dbReference>
<evidence type="ECO:0000313" key="13">
    <source>
        <dbReference type="EMBL" id="QLH52543.1"/>
    </source>
</evidence>
<evidence type="ECO:0000313" key="12">
    <source>
        <dbReference type="EMBL" id="KFB75003.1"/>
    </source>
</evidence>
<reference evidence="12 14" key="1">
    <citation type="submission" date="2014-02" db="EMBL/GenBank/DDBJ databases">
        <title>Expanding our view of genomic diversity in Candidatus Accumulibacter clades.</title>
        <authorList>
            <person name="Skennerton C.T."/>
            <person name="Barr J.J."/>
            <person name="Slater F.R."/>
            <person name="Bond P.L."/>
            <person name="Tyson G.W."/>
        </authorList>
    </citation>
    <scope>NUCLEOTIDE SEQUENCE [LARGE SCALE GENOMIC DNA]</scope>
    <source>
        <strain evidence="14">SK-02</strain>
    </source>
</reference>
<keyword evidence="5" id="KW-0997">Cell inner membrane</keyword>
<name>A0A080M190_9PROT</name>
<proteinExistence type="inferred from homology"/>
<evidence type="ECO:0000256" key="7">
    <source>
        <dbReference type="SAM" id="MobiDB-lite"/>
    </source>
</evidence>
<feature type="domain" description="Multidrug resistance protein MdtA-like barrel-sandwich hybrid" evidence="9">
    <location>
        <begin position="63"/>
        <end position="203"/>
    </location>
</feature>
<dbReference type="AlphaFoldDB" id="A0A080M190"/>
<evidence type="ECO:0000256" key="3">
    <source>
        <dbReference type="ARBA" id="ARBA00022448"/>
    </source>
</evidence>
<dbReference type="Proteomes" id="UP000509684">
    <property type="component" value="Chromosome"/>
</dbReference>
<dbReference type="Pfam" id="PF25917">
    <property type="entry name" value="BSH_RND"/>
    <property type="match status" value="1"/>
</dbReference>
<dbReference type="Pfam" id="PF25944">
    <property type="entry name" value="Beta-barrel_RND"/>
    <property type="match status" value="1"/>
</dbReference>
<feature type="region of interest" description="Disordered" evidence="7">
    <location>
        <begin position="372"/>
        <end position="393"/>
    </location>
</feature>
<evidence type="ECO:0000256" key="2">
    <source>
        <dbReference type="ARBA" id="ARBA00009477"/>
    </source>
</evidence>
<dbReference type="STRING" id="1453999.AW06_004010"/>
<protein>
    <submittedName>
        <fullName evidence="13">Efflux RND transporter periplasmic adaptor subunit</fullName>
    </submittedName>
    <submittedName>
        <fullName evidence="12">Multidrug transporter MdtA</fullName>
    </submittedName>
</protein>
<evidence type="ECO:0000259" key="11">
    <source>
        <dbReference type="Pfam" id="PF25967"/>
    </source>
</evidence>
<dbReference type="Gene3D" id="2.40.30.170">
    <property type="match status" value="1"/>
</dbReference>
<dbReference type="InterPro" id="IPR058624">
    <property type="entry name" value="MdtA-like_HH"/>
</dbReference>
<comment type="subcellular location">
    <subcellularLocation>
        <location evidence="1">Cell membrane</location>
    </subcellularLocation>
</comment>
<dbReference type="InterPro" id="IPR006143">
    <property type="entry name" value="RND_pump_MFP"/>
</dbReference>
<evidence type="ECO:0000256" key="6">
    <source>
        <dbReference type="ARBA" id="ARBA00023136"/>
    </source>
</evidence>
<dbReference type="KEGG" id="acog:HWD57_11640"/>
<evidence type="ECO:0000259" key="8">
    <source>
        <dbReference type="Pfam" id="PF25876"/>
    </source>
</evidence>
<keyword evidence="6" id="KW-0472">Membrane</keyword>
<keyword evidence="4" id="KW-1003">Cell membrane</keyword>
<feature type="domain" description="Multidrug resistance protein MdtA-like alpha-helical hairpin" evidence="8">
    <location>
        <begin position="106"/>
        <end position="172"/>
    </location>
</feature>
<feature type="domain" description="Multidrug resistance protein MdtA-like beta-barrel" evidence="10">
    <location>
        <begin position="208"/>
        <end position="290"/>
    </location>
</feature>
<evidence type="ECO:0000259" key="10">
    <source>
        <dbReference type="Pfam" id="PF25944"/>
    </source>
</evidence>
<dbReference type="Gene3D" id="2.40.420.20">
    <property type="match status" value="1"/>
</dbReference>
<gene>
    <name evidence="12" type="primary">mdtA_2</name>
    <name evidence="12" type="ORF">AW06_004010</name>
    <name evidence="13" type="ORF">HWD57_11640</name>
</gene>
<dbReference type="Gene3D" id="2.40.50.100">
    <property type="match status" value="1"/>
</dbReference>
<dbReference type="GO" id="GO:1990281">
    <property type="term" value="C:efflux pump complex"/>
    <property type="evidence" value="ECO:0007669"/>
    <property type="project" value="TreeGrafter"/>
</dbReference>
<sequence length="393" mass="41776">MLLLAVIAASLAGTGYWYQSIRQSTASTATRTASPVPVTVARATLGDIPILLEVVGRAEAYESVTLKARLDGQVLAADYSAGQHVRQGEVLVRLDPGDFESRWLLAQANLARSEAQLAKARADVQRYLALQGRGFVSEEKVNELRTGETAAAATVKADQAALELARRQLAYTSIRAPFAGVVGARLVFPGSAVKMNETVLAVVNRMRPLYVTFSIPEKHLPRVREAMARGDMPASVTIPGDREPRFAATVRFLDNTVDASTGTIQMKALLENRDEQLTPGQFLQVSLSLATLSNAVVVPTEAVQQGPDGNFLFVVRPDNTVEPRKIEVSASYHGLSAIGKGVASDDMVVIDGQLRLAPGSLVQVKPVQPAVTSTTAQTAATPVPATQPGGSAK</sequence>
<dbReference type="SUPFAM" id="SSF111369">
    <property type="entry name" value="HlyD-like secretion proteins"/>
    <property type="match status" value="1"/>
</dbReference>
<keyword evidence="3" id="KW-0813">Transport</keyword>
<evidence type="ECO:0000313" key="14">
    <source>
        <dbReference type="Proteomes" id="UP000021315"/>
    </source>
</evidence>
<dbReference type="PANTHER" id="PTHR30469:SF36">
    <property type="entry name" value="BLL3903 PROTEIN"/>
    <property type="match status" value="1"/>
</dbReference>
<evidence type="ECO:0000256" key="4">
    <source>
        <dbReference type="ARBA" id="ARBA00022475"/>
    </source>
</evidence>
<evidence type="ECO:0000259" key="9">
    <source>
        <dbReference type="Pfam" id="PF25917"/>
    </source>
</evidence>
<dbReference type="InterPro" id="IPR058627">
    <property type="entry name" value="MdtA-like_C"/>
</dbReference>
<organism evidence="12 14">
    <name type="scientific">Candidatus Accumulibacter cognatus</name>
    <dbReference type="NCBI Taxonomy" id="2954383"/>
    <lineage>
        <taxon>Bacteria</taxon>
        <taxon>Pseudomonadati</taxon>
        <taxon>Pseudomonadota</taxon>
        <taxon>Betaproteobacteria</taxon>
        <taxon>Candidatus Accumulibacter</taxon>
    </lineage>
</organism>
<reference evidence="13" key="3">
    <citation type="submission" date="2020-06" db="EMBL/GenBank/DDBJ databases">
        <authorList>
            <person name="Arumugam K."/>
            <person name="Besarab I."/>
            <person name="Haryono M."/>
            <person name="Bagci C."/>
            <person name="Beier S."/>
            <person name="Buchfink B."/>
            <person name="Gorska A."/>
            <person name="Qiu G."/>
            <person name="Huson D.H."/>
            <person name="Williams R.B."/>
        </authorList>
    </citation>
    <scope>NUCLEOTIDE SEQUENCE</scope>
    <source>
        <strain evidence="13">SSA1</strain>
    </source>
</reference>
<evidence type="ECO:0000313" key="15">
    <source>
        <dbReference type="Proteomes" id="UP000509684"/>
    </source>
</evidence>
<evidence type="ECO:0000256" key="1">
    <source>
        <dbReference type="ARBA" id="ARBA00004236"/>
    </source>
</evidence>
<reference evidence="13 15" key="2">
    <citation type="journal article" date="2019" name="Microbiome">
        <title>Annotated bacterial chromosomes from frame-shift-corrected long-read metagenomic data.</title>
        <authorList>
            <person name="Arumugam K."/>
            <person name="Bagci C."/>
            <person name="Bessarab I."/>
            <person name="Beier S."/>
            <person name="Buchfink B."/>
            <person name="Gorska A."/>
            <person name="Qiu G."/>
            <person name="Huson D.H."/>
            <person name="Williams R.B.H."/>
        </authorList>
    </citation>
    <scope>NUCLEOTIDE SEQUENCE [LARGE SCALE GENOMIC DNA]</scope>
    <source>
        <strain evidence="13">SSA1</strain>
    </source>
</reference>
<dbReference type="GO" id="GO:0015562">
    <property type="term" value="F:efflux transmembrane transporter activity"/>
    <property type="evidence" value="ECO:0007669"/>
    <property type="project" value="TreeGrafter"/>
</dbReference>
<dbReference type="NCBIfam" id="TIGR01730">
    <property type="entry name" value="RND_mfp"/>
    <property type="match status" value="1"/>
</dbReference>
<feature type="domain" description="Multidrug resistance protein MdtA-like C-terminal permuted SH3" evidence="11">
    <location>
        <begin position="294"/>
        <end position="352"/>
    </location>
</feature>
<dbReference type="Pfam" id="PF25967">
    <property type="entry name" value="RND-MFP_C"/>
    <property type="match status" value="1"/>
</dbReference>
<accession>A0A7D5SWX6</accession>
<dbReference type="PANTHER" id="PTHR30469">
    <property type="entry name" value="MULTIDRUG RESISTANCE PROTEIN MDTA"/>
    <property type="match status" value="1"/>
</dbReference>
<evidence type="ECO:0000256" key="5">
    <source>
        <dbReference type="ARBA" id="ARBA00022519"/>
    </source>
</evidence>
<dbReference type="Gene3D" id="1.10.287.470">
    <property type="entry name" value="Helix hairpin bin"/>
    <property type="match status" value="1"/>
</dbReference>
<dbReference type="EMBL" id="JDST02000110">
    <property type="protein sequence ID" value="KFB75003.1"/>
    <property type="molecule type" value="Genomic_DNA"/>
</dbReference>
<dbReference type="InterPro" id="IPR058625">
    <property type="entry name" value="MdtA-like_BSH"/>
</dbReference>